<protein>
    <recommendedName>
        <fullName evidence="9">Protein trunk</fullName>
    </recommendedName>
</protein>
<dbReference type="SUPFAM" id="SSF57501">
    <property type="entry name" value="Cystine-knot cytokines"/>
    <property type="match status" value="1"/>
</dbReference>
<feature type="signal peptide" evidence="6">
    <location>
        <begin position="1"/>
        <end position="19"/>
    </location>
</feature>
<dbReference type="InterPro" id="IPR008717">
    <property type="entry name" value="Noggin"/>
</dbReference>
<feature type="chain" id="PRO_5041247060" description="Protein trunk" evidence="6">
    <location>
        <begin position="20"/>
        <end position="213"/>
    </location>
</feature>
<dbReference type="PANTHER" id="PTHR39940:SF4">
    <property type="entry name" value="PROTEIN TRUNK"/>
    <property type="match status" value="1"/>
</dbReference>
<keyword evidence="8" id="KW-1185">Reference proteome</keyword>
<dbReference type="Proteomes" id="UP001168821">
    <property type="component" value="Unassembled WGS sequence"/>
</dbReference>
<keyword evidence="3" id="KW-0217">Developmental protein</keyword>
<evidence type="ECO:0000313" key="7">
    <source>
        <dbReference type="EMBL" id="KAJ3666494.1"/>
    </source>
</evidence>
<dbReference type="Pfam" id="PF05806">
    <property type="entry name" value="Noggin"/>
    <property type="match status" value="1"/>
</dbReference>
<dbReference type="GO" id="GO:0005102">
    <property type="term" value="F:signaling receptor binding"/>
    <property type="evidence" value="ECO:0007669"/>
    <property type="project" value="TreeGrafter"/>
</dbReference>
<keyword evidence="4" id="KW-0964">Secreted</keyword>
<dbReference type="AlphaFoldDB" id="A0AA38JA90"/>
<dbReference type="InterPro" id="IPR052876">
    <property type="entry name" value="Insect_Hormone_Regulators"/>
</dbReference>
<comment type="caution">
    <text evidence="7">The sequence shown here is derived from an EMBL/GenBank/DDBJ whole genome shotgun (WGS) entry which is preliminary data.</text>
</comment>
<reference evidence="7" key="1">
    <citation type="journal article" date="2023" name="G3 (Bethesda)">
        <title>Whole genome assemblies of Zophobas morio and Tenebrio molitor.</title>
        <authorList>
            <person name="Kaur S."/>
            <person name="Stinson S.A."/>
            <person name="diCenzo G.C."/>
        </authorList>
    </citation>
    <scope>NUCLEOTIDE SEQUENCE</scope>
    <source>
        <strain evidence="7">QUZm001</strain>
    </source>
</reference>
<proteinExistence type="inferred from homology"/>
<evidence type="ECO:0000256" key="5">
    <source>
        <dbReference type="ARBA" id="ARBA00022729"/>
    </source>
</evidence>
<evidence type="ECO:0000256" key="1">
    <source>
        <dbReference type="ARBA" id="ARBA00004613"/>
    </source>
</evidence>
<dbReference type="PANTHER" id="PTHR39940">
    <property type="entry name" value="PROTHORACICOTROPIC HORMONE, ISOFORM F"/>
    <property type="match status" value="1"/>
</dbReference>
<gene>
    <name evidence="7" type="ORF">Zmor_001934</name>
</gene>
<evidence type="ECO:0000256" key="6">
    <source>
        <dbReference type="SAM" id="SignalP"/>
    </source>
</evidence>
<comment type="subcellular location">
    <subcellularLocation>
        <location evidence="1">Secreted</location>
    </subcellularLocation>
</comment>
<name>A0AA38JA90_9CUCU</name>
<organism evidence="7 8">
    <name type="scientific">Zophobas morio</name>
    <dbReference type="NCBI Taxonomy" id="2755281"/>
    <lineage>
        <taxon>Eukaryota</taxon>
        <taxon>Metazoa</taxon>
        <taxon>Ecdysozoa</taxon>
        <taxon>Arthropoda</taxon>
        <taxon>Hexapoda</taxon>
        <taxon>Insecta</taxon>
        <taxon>Pterygota</taxon>
        <taxon>Neoptera</taxon>
        <taxon>Endopterygota</taxon>
        <taxon>Coleoptera</taxon>
        <taxon>Polyphaga</taxon>
        <taxon>Cucujiformia</taxon>
        <taxon>Tenebrionidae</taxon>
        <taxon>Zophobas</taxon>
    </lineage>
</organism>
<dbReference type="GO" id="GO:0005576">
    <property type="term" value="C:extracellular region"/>
    <property type="evidence" value="ECO:0007669"/>
    <property type="project" value="UniProtKB-SubCell"/>
</dbReference>
<evidence type="ECO:0000256" key="2">
    <source>
        <dbReference type="ARBA" id="ARBA00007480"/>
    </source>
</evidence>
<evidence type="ECO:0000256" key="3">
    <source>
        <dbReference type="ARBA" id="ARBA00022473"/>
    </source>
</evidence>
<comment type="similarity">
    <text evidence="2">Belongs to the noggin family.</text>
</comment>
<evidence type="ECO:0000313" key="8">
    <source>
        <dbReference type="Proteomes" id="UP001168821"/>
    </source>
</evidence>
<keyword evidence="5 6" id="KW-0732">Signal</keyword>
<dbReference type="EMBL" id="JALNTZ010000001">
    <property type="protein sequence ID" value="KAJ3666494.1"/>
    <property type="molecule type" value="Genomic_DNA"/>
</dbReference>
<evidence type="ECO:0000256" key="4">
    <source>
        <dbReference type="ARBA" id="ARBA00022525"/>
    </source>
</evidence>
<dbReference type="Gene3D" id="2.10.90.10">
    <property type="entry name" value="Cystine-knot cytokines"/>
    <property type="match status" value="1"/>
</dbReference>
<accession>A0AA38JA90</accession>
<dbReference type="InterPro" id="IPR029034">
    <property type="entry name" value="Cystine-knot_cytokine"/>
</dbReference>
<sequence length="213" mass="24570">MSYVLVFIVLTSVIHFSDNVPLTTWEKKLVCAQLPAFVLEDILGAAFNPRYMSVEEPVKTESASSGKRGVSFGEEFYVNDNFLEQIDSEPAWNVNNHVTLAKKRYGLHRRKRSSDYLQQWQCSSKIEWIDLGPDYFPRYLRSVVCLSENCWFGLYSCRPKSFTVKLLRRKKGFCANDSKNGNQVGLSGLPKDLKELWVWEEKALNFCCDCVRV</sequence>
<evidence type="ECO:0008006" key="9">
    <source>
        <dbReference type="Google" id="ProtNLM"/>
    </source>
</evidence>